<dbReference type="CDD" id="cd04301">
    <property type="entry name" value="NAT_SF"/>
    <property type="match status" value="1"/>
</dbReference>
<dbReference type="AlphaFoldDB" id="A0A1I3AYW5"/>
<accession>A0A1I3AYW5</accession>
<organism evidence="4 5">
    <name type="scientific">Pisciglobus halotolerans</name>
    <dbReference type="NCBI Taxonomy" id="745365"/>
    <lineage>
        <taxon>Bacteria</taxon>
        <taxon>Bacillati</taxon>
        <taxon>Bacillota</taxon>
        <taxon>Bacilli</taxon>
        <taxon>Lactobacillales</taxon>
        <taxon>Carnobacteriaceae</taxon>
    </lineage>
</organism>
<dbReference type="PROSITE" id="PS51186">
    <property type="entry name" value="GNAT"/>
    <property type="match status" value="1"/>
</dbReference>
<dbReference type="InterPro" id="IPR016181">
    <property type="entry name" value="Acyl_CoA_acyltransferase"/>
</dbReference>
<sequence length="193" mass="22327">MLDKTIPYAEIWMCREREWPVEEKALPEGFHFAFYQEGDERDWAAIETAVAEFDEEAKAIDYFNEKFAPFPQALKERMLFIINDAGEKVATCSAWWKDTPDGKRHPLVHWVAVKPGYQGKGLAKAMMTRTIKLLQELEVTSPIYLHTQTWSHIAIGLYQKLGFEISDKNLDGSPNPDYEKAMDILAEIEQRKD</sequence>
<keyword evidence="1 4" id="KW-0808">Transferase</keyword>
<dbReference type="PANTHER" id="PTHR43420:SF12">
    <property type="entry name" value="N-ACETYLTRANSFERASE DOMAIN-CONTAINING PROTEIN"/>
    <property type="match status" value="1"/>
</dbReference>
<dbReference type="PANTHER" id="PTHR43420">
    <property type="entry name" value="ACETYLTRANSFERASE"/>
    <property type="match status" value="1"/>
</dbReference>
<evidence type="ECO:0000313" key="5">
    <source>
        <dbReference type="Proteomes" id="UP000198668"/>
    </source>
</evidence>
<evidence type="ECO:0000256" key="2">
    <source>
        <dbReference type="ARBA" id="ARBA00023315"/>
    </source>
</evidence>
<keyword evidence="2" id="KW-0012">Acyltransferase</keyword>
<name>A0A1I3AYW5_9LACT</name>
<dbReference type="InterPro" id="IPR000182">
    <property type="entry name" value="GNAT_dom"/>
</dbReference>
<reference evidence="4 5" key="1">
    <citation type="submission" date="2016-10" db="EMBL/GenBank/DDBJ databases">
        <authorList>
            <person name="de Groot N.N."/>
        </authorList>
    </citation>
    <scope>NUCLEOTIDE SEQUENCE [LARGE SCALE GENOMIC DNA]</scope>
    <source>
        <strain evidence="4 5">DSM 27630</strain>
    </source>
</reference>
<keyword evidence="5" id="KW-1185">Reference proteome</keyword>
<feature type="domain" description="N-acetyltransferase" evidence="3">
    <location>
        <begin position="33"/>
        <end position="185"/>
    </location>
</feature>
<dbReference type="Pfam" id="PF00583">
    <property type="entry name" value="Acetyltransf_1"/>
    <property type="match status" value="1"/>
</dbReference>
<dbReference type="Gene3D" id="3.40.630.30">
    <property type="match status" value="1"/>
</dbReference>
<proteinExistence type="predicted"/>
<evidence type="ECO:0000313" key="4">
    <source>
        <dbReference type="EMBL" id="SFH54996.1"/>
    </source>
</evidence>
<dbReference type="RefSeq" id="WP_092090955.1">
    <property type="nucleotide sequence ID" value="NZ_FOQE01000002.1"/>
</dbReference>
<dbReference type="EMBL" id="FOQE01000002">
    <property type="protein sequence ID" value="SFH54996.1"/>
    <property type="molecule type" value="Genomic_DNA"/>
</dbReference>
<evidence type="ECO:0000259" key="3">
    <source>
        <dbReference type="PROSITE" id="PS51186"/>
    </source>
</evidence>
<evidence type="ECO:0000256" key="1">
    <source>
        <dbReference type="ARBA" id="ARBA00022679"/>
    </source>
</evidence>
<dbReference type="OrthoDB" id="581534at2"/>
<gene>
    <name evidence="4" type="ORF">SAMN04489868_102119</name>
</gene>
<dbReference type="InterPro" id="IPR050680">
    <property type="entry name" value="YpeA/RimI_acetyltransf"/>
</dbReference>
<dbReference type="SUPFAM" id="SSF55729">
    <property type="entry name" value="Acyl-CoA N-acyltransferases (Nat)"/>
    <property type="match status" value="1"/>
</dbReference>
<dbReference type="GO" id="GO:0016747">
    <property type="term" value="F:acyltransferase activity, transferring groups other than amino-acyl groups"/>
    <property type="evidence" value="ECO:0007669"/>
    <property type="project" value="InterPro"/>
</dbReference>
<dbReference type="Proteomes" id="UP000198668">
    <property type="component" value="Unassembled WGS sequence"/>
</dbReference>
<protein>
    <submittedName>
        <fullName evidence="4">Acetyltransferase (GNAT) family protein</fullName>
    </submittedName>
</protein>